<feature type="region of interest" description="Disordered" evidence="5">
    <location>
        <begin position="1"/>
        <end position="27"/>
    </location>
</feature>
<accession>A0ABX2A428</accession>
<dbReference type="Gene3D" id="3.40.190.10">
    <property type="entry name" value="Periplasmic binding protein-like II"/>
    <property type="match status" value="2"/>
</dbReference>
<dbReference type="PANTHER" id="PTHR30346">
    <property type="entry name" value="TRANSCRIPTIONAL DUAL REGULATOR HCAR-RELATED"/>
    <property type="match status" value="1"/>
</dbReference>
<dbReference type="PANTHER" id="PTHR30346:SF0">
    <property type="entry name" value="HCA OPERON TRANSCRIPTIONAL ACTIVATOR HCAR"/>
    <property type="match status" value="1"/>
</dbReference>
<dbReference type="GO" id="GO:0003677">
    <property type="term" value="F:DNA binding"/>
    <property type="evidence" value="ECO:0007669"/>
    <property type="project" value="UniProtKB-KW"/>
</dbReference>
<name>A0ABX2A428_9MICO</name>
<keyword evidence="8" id="KW-1185">Reference proteome</keyword>
<keyword evidence="3 7" id="KW-0238">DNA-binding</keyword>
<feature type="compositionally biased region" description="Low complexity" evidence="5">
    <location>
        <begin position="257"/>
        <end position="269"/>
    </location>
</feature>
<evidence type="ECO:0000259" key="6">
    <source>
        <dbReference type="Pfam" id="PF03466"/>
    </source>
</evidence>
<keyword evidence="2" id="KW-0805">Transcription regulation</keyword>
<evidence type="ECO:0000313" key="7">
    <source>
        <dbReference type="EMBL" id="NOV97485.1"/>
    </source>
</evidence>
<organism evidence="7 8">
    <name type="scientific">Isoptericola halotolerans</name>
    <dbReference type="NCBI Taxonomy" id="300560"/>
    <lineage>
        <taxon>Bacteria</taxon>
        <taxon>Bacillati</taxon>
        <taxon>Actinomycetota</taxon>
        <taxon>Actinomycetes</taxon>
        <taxon>Micrococcales</taxon>
        <taxon>Promicromonosporaceae</taxon>
        <taxon>Isoptericola</taxon>
    </lineage>
</organism>
<feature type="region of interest" description="Disordered" evidence="5">
    <location>
        <begin position="232"/>
        <end position="300"/>
    </location>
</feature>
<sequence length="300" mass="31433">MSDDTHPAPTGDDDGGTGPGGSPRLRWGYVPGATPGRWARTWEQRITDVPLELVPLAAADVPAALRDGDVEAALARLPVDKDVFHAIPLYDELPVVVVSRDHLLAATEESERVTTDDLADDVLWVPRDDVLFGAGAERPGRPPEPYDDGSGTLVAPEPLTTEEAIAWAAAGSGVVVVPMSLARLHHRKDTVFRVVEGLPEASVGLVWLRDRSEDEMTELVDELVGIVRGRTANSSRGRGAPAEPAPQKVKAADKAAARAGKGRSAAGKDAGAGRGRGRAAGGRGGGTKGKGRPSNGRRGR</sequence>
<dbReference type="RefSeq" id="WP_343036372.1">
    <property type="nucleotide sequence ID" value="NZ_BAAAML010000006.1"/>
</dbReference>
<comment type="caution">
    <text evidence="7">The sequence shown here is derived from an EMBL/GenBank/DDBJ whole genome shotgun (WGS) entry which is preliminary data.</text>
</comment>
<evidence type="ECO:0000256" key="5">
    <source>
        <dbReference type="SAM" id="MobiDB-lite"/>
    </source>
</evidence>
<comment type="similarity">
    <text evidence="1">Belongs to the LysR transcriptional regulatory family.</text>
</comment>
<evidence type="ECO:0000313" key="8">
    <source>
        <dbReference type="Proteomes" id="UP000757540"/>
    </source>
</evidence>
<protein>
    <submittedName>
        <fullName evidence="7">DNA-binding transcriptional LysR family regulator</fullName>
    </submittedName>
</protein>
<evidence type="ECO:0000256" key="3">
    <source>
        <dbReference type="ARBA" id="ARBA00023125"/>
    </source>
</evidence>
<evidence type="ECO:0000256" key="1">
    <source>
        <dbReference type="ARBA" id="ARBA00009437"/>
    </source>
</evidence>
<dbReference type="SUPFAM" id="SSF53850">
    <property type="entry name" value="Periplasmic binding protein-like II"/>
    <property type="match status" value="1"/>
</dbReference>
<feature type="domain" description="LysR substrate-binding" evidence="6">
    <location>
        <begin position="38"/>
        <end position="217"/>
    </location>
</feature>
<dbReference type="EMBL" id="JABEZU010000002">
    <property type="protein sequence ID" value="NOV97485.1"/>
    <property type="molecule type" value="Genomic_DNA"/>
</dbReference>
<feature type="compositionally biased region" description="Basic residues" evidence="5">
    <location>
        <begin position="289"/>
        <end position="300"/>
    </location>
</feature>
<proteinExistence type="inferred from homology"/>
<reference evidence="7 8" key="1">
    <citation type="submission" date="2020-05" db="EMBL/GenBank/DDBJ databases">
        <title>Genomic Encyclopedia of Type Strains, Phase III (KMG-III): the genomes of soil and plant-associated and newly described type strains.</title>
        <authorList>
            <person name="Whitman W."/>
        </authorList>
    </citation>
    <scope>NUCLEOTIDE SEQUENCE [LARGE SCALE GENOMIC DNA]</scope>
    <source>
        <strain evidence="7 8">KCTC 19046</strain>
    </source>
</reference>
<feature type="compositionally biased region" description="Gly residues" evidence="5">
    <location>
        <begin position="270"/>
        <end position="288"/>
    </location>
</feature>
<evidence type="ECO:0000256" key="4">
    <source>
        <dbReference type="ARBA" id="ARBA00023163"/>
    </source>
</evidence>
<evidence type="ECO:0000256" key="2">
    <source>
        <dbReference type="ARBA" id="ARBA00023015"/>
    </source>
</evidence>
<dbReference type="Proteomes" id="UP000757540">
    <property type="component" value="Unassembled WGS sequence"/>
</dbReference>
<dbReference type="InterPro" id="IPR005119">
    <property type="entry name" value="LysR_subst-bd"/>
</dbReference>
<gene>
    <name evidence="7" type="ORF">HDG69_002060</name>
</gene>
<keyword evidence="4" id="KW-0804">Transcription</keyword>
<dbReference type="Pfam" id="PF03466">
    <property type="entry name" value="LysR_substrate"/>
    <property type="match status" value="1"/>
</dbReference>